<dbReference type="PANTHER" id="PTHR34860">
    <property type="entry name" value="REPRESSOR-LIKE PROTEIN SSO7C3"/>
    <property type="match status" value="1"/>
</dbReference>
<organism evidence="3 4">
    <name type="scientific">Candidatus Limousia pullorum</name>
    <dbReference type="NCBI Taxonomy" id="2840860"/>
    <lineage>
        <taxon>Bacteria</taxon>
        <taxon>Bacillati</taxon>
        <taxon>Bacillota</taxon>
        <taxon>Clostridia</taxon>
        <taxon>Eubacteriales</taxon>
        <taxon>Oscillospiraceae</taxon>
        <taxon>Oscillospiraceae incertae sedis</taxon>
        <taxon>Candidatus Limousia</taxon>
    </lineage>
</organism>
<evidence type="ECO:0000259" key="2">
    <source>
        <dbReference type="PROSITE" id="PS51740"/>
    </source>
</evidence>
<dbReference type="Gene3D" id="2.10.260.10">
    <property type="match status" value="1"/>
</dbReference>
<dbReference type="InterPro" id="IPR037914">
    <property type="entry name" value="SpoVT-AbrB_sf"/>
</dbReference>
<dbReference type="EMBL" id="DVNG01000058">
    <property type="protein sequence ID" value="HIU50162.1"/>
    <property type="molecule type" value="Genomic_DNA"/>
</dbReference>
<dbReference type="NCBIfam" id="TIGR01439">
    <property type="entry name" value="lp_hng_hel_AbrB"/>
    <property type="match status" value="1"/>
</dbReference>
<dbReference type="PANTHER" id="PTHR34860:SF6">
    <property type="entry name" value="REPRESSOR-LIKE PROTEIN SSO7C3"/>
    <property type="match status" value="1"/>
</dbReference>
<dbReference type="PROSITE" id="PS51740">
    <property type="entry name" value="SPOVT_ABRB"/>
    <property type="match status" value="1"/>
</dbReference>
<dbReference type="SUPFAM" id="SSF89447">
    <property type="entry name" value="AbrB/MazE/MraZ-like"/>
    <property type="match status" value="1"/>
</dbReference>
<sequence>MKVAGFLCKIDKLGRIVIPKPIRQEFGLNVNDELELFTNENGIEMRKYRKKCLFCGNEEIPQLLEYKGKIICENCKNELENL</sequence>
<dbReference type="InterPro" id="IPR007159">
    <property type="entry name" value="SpoVT-AbrB_dom"/>
</dbReference>
<reference evidence="3" key="2">
    <citation type="journal article" date="2021" name="PeerJ">
        <title>Extensive microbial diversity within the chicken gut microbiome revealed by metagenomics and culture.</title>
        <authorList>
            <person name="Gilroy R."/>
            <person name="Ravi A."/>
            <person name="Getino M."/>
            <person name="Pursley I."/>
            <person name="Horton D.L."/>
            <person name="Alikhan N.F."/>
            <person name="Baker D."/>
            <person name="Gharbi K."/>
            <person name="Hall N."/>
            <person name="Watson M."/>
            <person name="Adriaenssens E.M."/>
            <person name="Foster-Nyarko E."/>
            <person name="Jarju S."/>
            <person name="Secka A."/>
            <person name="Antonio M."/>
            <person name="Oren A."/>
            <person name="Chaudhuri R.R."/>
            <person name="La Ragione R."/>
            <person name="Hildebrand F."/>
            <person name="Pallen M.J."/>
        </authorList>
    </citation>
    <scope>NUCLEOTIDE SEQUENCE</scope>
    <source>
        <strain evidence="3">ChiGjej1B1-1684</strain>
    </source>
</reference>
<comment type="caution">
    <text evidence="3">The sequence shown here is derived from an EMBL/GenBank/DDBJ whole genome shotgun (WGS) entry which is preliminary data.</text>
</comment>
<evidence type="ECO:0000313" key="3">
    <source>
        <dbReference type="EMBL" id="HIU50162.1"/>
    </source>
</evidence>
<reference evidence="3" key="1">
    <citation type="submission" date="2020-10" db="EMBL/GenBank/DDBJ databases">
        <authorList>
            <person name="Gilroy R."/>
        </authorList>
    </citation>
    <scope>NUCLEOTIDE SEQUENCE</scope>
    <source>
        <strain evidence="3">ChiGjej1B1-1684</strain>
    </source>
</reference>
<protein>
    <submittedName>
        <fullName evidence="3">AbrB/MazE/SpoVT family DNA-binding domain-containing protein</fullName>
    </submittedName>
</protein>
<dbReference type="Proteomes" id="UP000824118">
    <property type="component" value="Unassembled WGS sequence"/>
</dbReference>
<proteinExistence type="predicted"/>
<keyword evidence="1 3" id="KW-0238">DNA-binding</keyword>
<dbReference type="SMART" id="SM00966">
    <property type="entry name" value="SpoVT_AbrB"/>
    <property type="match status" value="1"/>
</dbReference>
<feature type="domain" description="SpoVT-AbrB" evidence="2">
    <location>
        <begin position="5"/>
        <end position="50"/>
    </location>
</feature>
<gene>
    <name evidence="3" type="ORF">IAD22_04025</name>
</gene>
<evidence type="ECO:0000313" key="4">
    <source>
        <dbReference type="Proteomes" id="UP000824118"/>
    </source>
</evidence>
<name>A0A9D1LY77_9FIRM</name>
<dbReference type="InterPro" id="IPR052975">
    <property type="entry name" value="Repressor-like_regulatory"/>
</dbReference>
<dbReference type="AlphaFoldDB" id="A0A9D1LY77"/>
<accession>A0A9D1LY77</accession>
<dbReference type="GO" id="GO:0003677">
    <property type="term" value="F:DNA binding"/>
    <property type="evidence" value="ECO:0007669"/>
    <property type="project" value="UniProtKB-UniRule"/>
</dbReference>
<dbReference type="Pfam" id="PF04014">
    <property type="entry name" value="MazE_antitoxin"/>
    <property type="match status" value="1"/>
</dbReference>
<evidence type="ECO:0000256" key="1">
    <source>
        <dbReference type="PROSITE-ProRule" id="PRU01076"/>
    </source>
</evidence>